<name>A0ABS8P1L9_9XANT</name>
<dbReference type="PANTHER" id="PTHR43176">
    <property type="entry name" value="3-HYDROXYISOBUTYRYL-COA HYDROLASE-RELATED"/>
    <property type="match status" value="1"/>
</dbReference>
<keyword evidence="6" id="KW-1185">Reference proteome</keyword>
<organism evidence="5 6">
    <name type="scientific">Xanthomonas melonis</name>
    <dbReference type="NCBI Taxonomy" id="56456"/>
    <lineage>
        <taxon>Bacteria</taxon>
        <taxon>Pseudomonadati</taxon>
        <taxon>Pseudomonadota</taxon>
        <taxon>Gammaproteobacteria</taxon>
        <taxon>Lysobacterales</taxon>
        <taxon>Lysobacteraceae</taxon>
        <taxon>Xanthomonas</taxon>
    </lineage>
</organism>
<evidence type="ECO:0000256" key="2">
    <source>
        <dbReference type="ARBA" id="ARBA00011915"/>
    </source>
</evidence>
<evidence type="ECO:0000313" key="6">
    <source>
        <dbReference type="Proteomes" id="UP001430396"/>
    </source>
</evidence>
<dbReference type="SUPFAM" id="SSF52096">
    <property type="entry name" value="ClpP/crotonase"/>
    <property type="match status" value="1"/>
</dbReference>
<reference evidence="5" key="1">
    <citation type="submission" date="2021-02" db="EMBL/GenBank/DDBJ databases">
        <title>Copper resistance gene diversity in local Xanthomonas species at agrochemical polluted sites in Trinidad, Trinidad and Tobago.</title>
        <authorList>
            <person name="Ramnarine S.D.B.J."/>
            <person name="Ramsubhag A."/>
            <person name="Jayaraman J."/>
        </authorList>
    </citation>
    <scope>NUCLEOTIDE SEQUENCE</scope>
    <source>
        <strain evidence="5">CaNP6A</strain>
    </source>
</reference>
<dbReference type="Pfam" id="PF16113">
    <property type="entry name" value="ECH_2"/>
    <property type="match status" value="1"/>
</dbReference>
<dbReference type="RefSeq" id="WP_230435957.1">
    <property type="nucleotide sequence ID" value="NZ_JAFFQH010000181.1"/>
</dbReference>
<sequence>MEQPLMVGAATAADDAAPVLFELRDCADGHRIGIATLNAPRTLNGLSLEMTRLLDAQLRAWADDAQVACVVLRGAGDKALCAGGDLHGLYQSMRAHRDAVPDAAQRRARPQDNAHAAAFFEEEYRLDYRIHTYPKPVLCWGHGIVMGGGIGLMSGASHRVVTERSRLAMPEITVGLFPDVGGSWLLRRVPHGAGLFLALTGAPLNASDAIHAGLADVQLEHAQYPAVLDALSAHAWSGDAQEDRAQLSMFLQGIAQPLEPGPLQLHAALIAQLVAGDTVEQLVAAIDALQSEDAWLQAARTTLAAGAPGSARLAWELQRHPGTTSLAETFRTEYVVALHAAAHGDFAEGIRALLIDKDRQPHWQPASLAEADAAWAAGFFEAPWPADRHPLAGLGAR</sequence>
<evidence type="ECO:0000256" key="1">
    <source>
        <dbReference type="ARBA" id="ARBA00001709"/>
    </source>
</evidence>
<feature type="domain" description="Enoyl-CoA hydratase/isomerase" evidence="4">
    <location>
        <begin position="32"/>
        <end position="380"/>
    </location>
</feature>
<dbReference type="EC" id="3.1.2.4" evidence="2"/>
<dbReference type="InterPro" id="IPR032259">
    <property type="entry name" value="HIBYL-CoA-H"/>
</dbReference>
<dbReference type="InterPro" id="IPR045004">
    <property type="entry name" value="ECH_dom"/>
</dbReference>
<protein>
    <recommendedName>
        <fullName evidence="2">3-hydroxyisobutyryl-CoA hydrolase</fullName>
        <ecNumber evidence="2">3.1.2.4</ecNumber>
    </recommendedName>
</protein>
<dbReference type="Gene3D" id="3.90.226.10">
    <property type="entry name" value="2-enoyl-CoA Hydratase, Chain A, domain 1"/>
    <property type="match status" value="1"/>
</dbReference>
<comment type="catalytic activity">
    <reaction evidence="1">
        <text>3-hydroxy-2-methylpropanoyl-CoA + H2O = 3-hydroxy-2-methylpropanoate + CoA + H(+)</text>
        <dbReference type="Rhea" id="RHEA:20888"/>
        <dbReference type="ChEBI" id="CHEBI:11805"/>
        <dbReference type="ChEBI" id="CHEBI:15377"/>
        <dbReference type="ChEBI" id="CHEBI:15378"/>
        <dbReference type="ChEBI" id="CHEBI:57287"/>
        <dbReference type="ChEBI" id="CHEBI:57340"/>
        <dbReference type="EC" id="3.1.2.4"/>
    </reaction>
</comment>
<dbReference type="PANTHER" id="PTHR43176:SF3">
    <property type="entry name" value="3-HYDROXYISOBUTYRYL-COA HYDROLASE, MITOCHONDRIAL"/>
    <property type="match status" value="1"/>
</dbReference>
<accession>A0ABS8P1L9</accession>
<evidence type="ECO:0000256" key="3">
    <source>
        <dbReference type="ARBA" id="ARBA00022801"/>
    </source>
</evidence>
<dbReference type="CDD" id="cd06558">
    <property type="entry name" value="crotonase-like"/>
    <property type="match status" value="1"/>
</dbReference>
<dbReference type="Proteomes" id="UP001430396">
    <property type="component" value="Unassembled WGS sequence"/>
</dbReference>
<gene>
    <name evidence="5" type="ORF">JWH11_16675</name>
</gene>
<comment type="caution">
    <text evidence="5">The sequence shown here is derived from an EMBL/GenBank/DDBJ whole genome shotgun (WGS) entry which is preliminary data.</text>
</comment>
<dbReference type="NCBIfam" id="NF004127">
    <property type="entry name" value="PRK05617.1"/>
    <property type="match status" value="1"/>
</dbReference>
<dbReference type="EMBL" id="JAFFQI010000198">
    <property type="protein sequence ID" value="MCD0268028.1"/>
    <property type="molecule type" value="Genomic_DNA"/>
</dbReference>
<keyword evidence="3" id="KW-0378">Hydrolase</keyword>
<proteinExistence type="predicted"/>
<dbReference type="InterPro" id="IPR029045">
    <property type="entry name" value="ClpP/crotonase-like_dom_sf"/>
</dbReference>
<evidence type="ECO:0000313" key="5">
    <source>
        <dbReference type="EMBL" id="MCD0268028.1"/>
    </source>
</evidence>
<evidence type="ECO:0000259" key="4">
    <source>
        <dbReference type="Pfam" id="PF16113"/>
    </source>
</evidence>